<feature type="compositionally biased region" description="Basic and acidic residues" evidence="1">
    <location>
        <begin position="99"/>
        <end position="113"/>
    </location>
</feature>
<accession>A0ABV6U774</accession>
<feature type="compositionally biased region" description="Basic and acidic residues" evidence="1">
    <location>
        <begin position="1"/>
        <end position="12"/>
    </location>
</feature>
<organism evidence="2 3">
    <name type="scientific">Sphaerimonospora cavernae</name>
    <dbReference type="NCBI Taxonomy" id="1740611"/>
    <lineage>
        <taxon>Bacteria</taxon>
        <taxon>Bacillati</taxon>
        <taxon>Actinomycetota</taxon>
        <taxon>Actinomycetes</taxon>
        <taxon>Streptosporangiales</taxon>
        <taxon>Streptosporangiaceae</taxon>
        <taxon>Sphaerimonospora</taxon>
    </lineage>
</organism>
<sequence length="113" mass="11473">MGEEKKSPKELAEELATNAQDDPRFKNRTPGIRATRKGSKEKADADIAGRVGGIGTTGGGGPGGTVGEPPTGQVPDEVLADTTLGSEDAPSDETSGLVGRHEPGGPGEPRRGQ</sequence>
<dbReference type="EMBL" id="JBHMQT010000038">
    <property type="protein sequence ID" value="MFC0864273.1"/>
    <property type="molecule type" value="Genomic_DNA"/>
</dbReference>
<feature type="compositionally biased region" description="Basic and acidic residues" evidence="1">
    <location>
        <begin position="38"/>
        <end position="47"/>
    </location>
</feature>
<feature type="region of interest" description="Disordered" evidence="1">
    <location>
        <begin position="1"/>
        <end position="113"/>
    </location>
</feature>
<feature type="compositionally biased region" description="Gly residues" evidence="1">
    <location>
        <begin position="50"/>
        <end position="66"/>
    </location>
</feature>
<protein>
    <submittedName>
        <fullName evidence="2">Uncharacterized protein</fullName>
    </submittedName>
</protein>
<comment type="caution">
    <text evidence="2">The sequence shown here is derived from an EMBL/GenBank/DDBJ whole genome shotgun (WGS) entry which is preliminary data.</text>
</comment>
<keyword evidence="3" id="KW-1185">Reference proteome</keyword>
<evidence type="ECO:0000313" key="2">
    <source>
        <dbReference type="EMBL" id="MFC0864273.1"/>
    </source>
</evidence>
<gene>
    <name evidence="2" type="ORF">ACFHYQ_18430</name>
</gene>
<name>A0ABV6U774_9ACTN</name>
<evidence type="ECO:0000256" key="1">
    <source>
        <dbReference type="SAM" id="MobiDB-lite"/>
    </source>
</evidence>
<reference evidence="2 3" key="1">
    <citation type="submission" date="2024-09" db="EMBL/GenBank/DDBJ databases">
        <authorList>
            <person name="Sun Q."/>
            <person name="Mori K."/>
        </authorList>
    </citation>
    <scope>NUCLEOTIDE SEQUENCE [LARGE SCALE GENOMIC DNA]</scope>
    <source>
        <strain evidence="2 3">TBRC 1851</strain>
    </source>
</reference>
<evidence type="ECO:0000313" key="3">
    <source>
        <dbReference type="Proteomes" id="UP001589870"/>
    </source>
</evidence>
<proteinExistence type="predicted"/>
<dbReference type="Proteomes" id="UP001589870">
    <property type="component" value="Unassembled WGS sequence"/>
</dbReference>
<dbReference type="RefSeq" id="WP_394302394.1">
    <property type="nucleotide sequence ID" value="NZ_JBHMQT010000038.1"/>
</dbReference>